<reference evidence="1" key="1">
    <citation type="submission" date="2021-03" db="EMBL/GenBank/DDBJ databases">
        <title>Draft genome sequence of rust myrtle Austropuccinia psidii MF-1, a brazilian biotype.</title>
        <authorList>
            <person name="Quecine M.C."/>
            <person name="Pachon D.M.R."/>
            <person name="Bonatelli M.L."/>
            <person name="Correr F.H."/>
            <person name="Franceschini L.M."/>
            <person name="Leite T.F."/>
            <person name="Margarido G.R.A."/>
            <person name="Almeida C.A."/>
            <person name="Ferrarezi J.A."/>
            <person name="Labate C.A."/>
        </authorList>
    </citation>
    <scope>NUCLEOTIDE SEQUENCE</scope>
    <source>
        <strain evidence="1">MF-1</strain>
    </source>
</reference>
<gene>
    <name evidence="1" type="ORF">O181_008771</name>
</gene>
<accession>A0A9Q3BQH2</accession>
<protein>
    <submittedName>
        <fullName evidence="1">Uncharacterized protein</fullName>
    </submittedName>
</protein>
<comment type="caution">
    <text evidence="1">The sequence shown here is derived from an EMBL/GenBank/DDBJ whole genome shotgun (WGS) entry which is preliminary data.</text>
</comment>
<keyword evidence="2" id="KW-1185">Reference proteome</keyword>
<proteinExistence type="predicted"/>
<dbReference type="AlphaFoldDB" id="A0A9Q3BQH2"/>
<dbReference type="Proteomes" id="UP000765509">
    <property type="component" value="Unassembled WGS sequence"/>
</dbReference>
<organism evidence="1 2">
    <name type="scientific">Austropuccinia psidii MF-1</name>
    <dbReference type="NCBI Taxonomy" id="1389203"/>
    <lineage>
        <taxon>Eukaryota</taxon>
        <taxon>Fungi</taxon>
        <taxon>Dikarya</taxon>
        <taxon>Basidiomycota</taxon>
        <taxon>Pucciniomycotina</taxon>
        <taxon>Pucciniomycetes</taxon>
        <taxon>Pucciniales</taxon>
        <taxon>Sphaerophragmiaceae</taxon>
        <taxon>Austropuccinia</taxon>
    </lineage>
</organism>
<evidence type="ECO:0000313" key="2">
    <source>
        <dbReference type="Proteomes" id="UP000765509"/>
    </source>
</evidence>
<dbReference type="EMBL" id="AVOT02002065">
    <property type="protein sequence ID" value="MBW0469056.1"/>
    <property type="molecule type" value="Genomic_DNA"/>
</dbReference>
<name>A0A9Q3BQH2_9BASI</name>
<evidence type="ECO:0000313" key="1">
    <source>
        <dbReference type="EMBL" id="MBW0469056.1"/>
    </source>
</evidence>
<sequence length="172" mass="19250">MFQHFSTQTHSSPEGDRLVVFFSPFQYKQNMKKLKSGIEPNAIPNIPNFTSGSECLHILLDQIFPNDCSELTQSMFSTSPGLNSMELKPYSRSQKLTPQDLGMIISTILSLSYNIHCRASRILTPTLNLLIKSSISISGSHSTPAFHIRQDLSTIFGHLQLEPLTESYICCP</sequence>